<reference evidence="1" key="1">
    <citation type="submission" date="2022-07" db="EMBL/GenBank/DDBJ databases">
        <title>Phylogenomic reconstructions and comparative analyses of Kickxellomycotina fungi.</title>
        <authorList>
            <person name="Reynolds N.K."/>
            <person name="Stajich J.E."/>
            <person name="Barry K."/>
            <person name="Grigoriev I.V."/>
            <person name="Crous P."/>
            <person name="Smith M.E."/>
        </authorList>
    </citation>
    <scope>NUCLEOTIDE SEQUENCE</scope>
    <source>
        <strain evidence="1">NBRC 100468</strain>
    </source>
</reference>
<organism evidence="1 2">
    <name type="scientific">Mycoemilia scoparia</name>
    <dbReference type="NCBI Taxonomy" id="417184"/>
    <lineage>
        <taxon>Eukaryota</taxon>
        <taxon>Fungi</taxon>
        <taxon>Fungi incertae sedis</taxon>
        <taxon>Zoopagomycota</taxon>
        <taxon>Kickxellomycotina</taxon>
        <taxon>Kickxellomycetes</taxon>
        <taxon>Kickxellales</taxon>
        <taxon>Kickxellaceae</taxon>
        <taxon>Mycoemilia</taxon>
    </lineage>
</organism>
<accession>A0A9W8A5U4</accession>
<gene>
    <name evidence="1" type="ORF">H4219_002867</name>
</gene>
<dbReference type="Proteomes" id="UP001150538">
    <property type="component" value="Unassembled WGS sequence"/>
</dbReference>
<dbReference type="AlphaFoldDB" id="A0A9W8A5U4"/>
<sequence>MSSSSEYGFGQIKAQQMNADKQKVIDLLESLVCDVLPTMKKKQITISELFEISATQHPEANSISVLQFTCLGVKVREDDNPSVIRDKNVVMKHLVNGLARYCEKFRGEDFNTCVSDFKNELPGYSF</sequence>
<dbReference type="EMBL" id="JANBPU010000055">
    <property type="protein sequence ID" value="KAJ1918039.1"/>
    <property type="molecule type" value="Genomic_DNA"/>
</dbReference>
<keyword evidence="2" id="KW-1185">Reference proteome</keyword>
<comment type="caution">
    <text evidence="1">The sequence shown here is derived from an EMBL/GenBank/DDBJ whole genome shotgun (WGS) entry which is preliminary data.</text>
</comment>
<proteinExistence type="predicted"/>
<evidence type="ECO:0000313" key="2">
    <source>
        <dbReference type="Proteomes" id="UP001150538"/>
    </source>
</evidence>
<protein>
    <submittedName>
        <fullName evidence="1">Uncharacterized protein</fullName>
    </submittedName>
</protein>
<name>A0A9W8A5U4_9FUNG</name>
<evidence type="ECO:0000313" key="1">
    <source>
        <dbReference type="EMBL" id="KAJ1918039.1"/>
    </source>
</evidence>